<gene>
    <name evidence="2" type="ORF">LOAG_12551</name>
</gene>
<dbReference type="InParanoid" id="A0A1S0TKZ7"/>
<name>A0A1S0TKZ7_LOALO</name>
<dbReference type="KEGG" id="loa:LOAG_12551"/>
<evidence type="ECO:0000313" key="2">
    <source>
        <dbReference type="EMBL" id="EFO15958.1"/>
    </source>
</evidence>
<accession>A0A1S0TKZ7</accession>
<dbReference type="EMBL" id="JH712068">
    <property type="protein sequence ID" value="EFO15958.1"/>
    <property type="molecule type" value="Genomic_DNA"/>
</dbReference>
<dbReference type="RefSeq" id="XP_003148111.1">
    <property type="nucleotide sequence ID" value="XM_003148063.1"/>
</dbReference>
<organism evidence="2">
    <name type="scientific">Loa loa</name>
    <name type="common">Eye worm</name>
    <name type="synonym">Filaria loa</name>
    <dbReference type="NCBI Taxonomy" id="7209"/>
    <lineage>
        <taxon>Eukaryota</taxon>
        <taxon>Metazoa</taxon>
        <taxon>Ecdysozoa</taxon>
        <taxon>Nematoda</taxon>
        <taxon>Chromadorea</taxon>
        <taxon>Rhabditida</taxon>
        <taxon>Spirurina</taxon>
        <taxon>Spiruromorpha</taxon>
        <taxon>Filarioidea</taxon>
        <taxon>Onchocercidae</taxon>
        <taxon>Loa</taxon>
    </lineage>
</organism>
<proteinExistence type="predicted"/>
<dbReference type="CTD" id="9950015"/>
<sequence>MEAVRDNVKMQLRSLIALIKSGKGGKRKKDERKGKEQEEKRKKRMLNKTKNDNHGDGNYMIMTGTADMIDCFSINLSFVPLKLFERRLVLKAKKHKMENVCHKSCTIIQFVGRRWNAIGMMRVWITD</sequence>
<feature type="region of interest" description="Disordered" evidence="1">
    <location>
        <begin position="20"/>
        <end position="57"/>
    </location>
</feature>
<dbReference type="GeneID" id="9950015"/>
<evidence type="ECO:0000256" key="1">
    <source>
        <dbReference type="SAM" id="MobiDB-lite"/>
    </source>
</evidence>
<dbReference type="AlphaFoldDB" id="A0A1S0TKZ7"/>
<protein>
    <submittedName>
        <fullName evidence="2">Uncharacterized protein</fullName>
    </submittedName>
</protein>
<feature type="compositionally biased region" description="Basic and acidic residues" evidence="1">
    <location>
        <begin position="31"/>
        <end position="40"/>
    </location>
</feature>
<reference evidence="2" key="1">
    <citation type="submission" date="2012-04" db="EMBL/GenBank/DDBJ databases">
        <title>The Genome Sequence of Loa loa.</title>
        <authorList>
            <consortium name="The Broad Institute Genome Sequencing Platform"/>
            <consortium name="Broad Institute Genome Sequencing Center for Infectious Disease"/>
            <person name="Nutman T.B."/>
            <person name="Fink D.L."/>
            <person name="Russ C."/>
            <person name="Young S."/>
            <person name="Zeng Q."/>
            <person name="Gargeya S."/>
            <person name="Alvarado L."/>
            <person name="Berlin A."/>
            <person name="Chapman S.B."/>
            <person name="Chen Z."/>
            <person name="Freedman E."/>
            <person name="Gellesch M."/>
            <person name="Goldberg J."/>
            <person name="Griggs A."/>
            <person name="Gujja S."/>
            <person name="Heilman E.R."/>
            <person name="Heiman D."/>
            <person name="Howarth C."/>
            <person name="Mehta T."/>
            <person name="Neiman D."/>
            <person name="Pearson M."/>
            <person name="Roberts A."/>
            <person name="Saif S."/>
            <person name="Shea T."/>
            <person name="Shenoy N."/>
            <person name="Sisk P."/>
            <person name="Stolte C."/>
            <person name="Sykes S."/>
            <person name="White J."/>
            <person name="Yandava C."/>
            <person name="Haas B."/>
            <person name="Henn M.R."/>
            <person name="Nusbaum C."/>
            <person name="Birren B."/>
        </authorList>
    </citation>
    <scope>NUCLEOTIDE SEQUENCE [LARGE SCALE GENOMIC DNA]</scope>
</reference>